<dbReference type="GO" id="GO:0016788">
    <property type="term" value="F:hydrolase activity, acting on ester bonds"/>
    <property type="evidence" value="ECO:0007669"/>
    <property type="project" value="UniProtKB-ARBA"/>
</dbReference>
<feature type="domain" description="SGNH hydrolase-type esterase" evidence="2">
    <location>
        <begin position="200"/>
        <end position="371"/>
    </location>
</feature>
<dbReference type="InterPro" id="IPR055041">
    <property type="entry name" value="Ape1_N"/>
</dbReference>
<gene>
    <name evidence="4" type="ORF">BHC47_10390</name>
</gene>
<proteinExistence type="predicted"/>
<dbReference type="PROSITE" id="PS51257">
    <property type="entry name" value="PROKAR_LIPOPROTEIN"/>
    <property type="match status" value="1"/>
</dbReference>
<dbReference type="InterPro" id="IPR013830">
    <property type="entry name" value="SGNH_hydro"/>
</dbReference>
<protein>
    <submittedName>
        <fullName evidence="4">Uncharacterized protein</fullName>
    </submittedName>
</protein>
<dbReference type="SUPFAM" id="SSF52266">
    <property type="entry name" value="SGNH hydrolase"/>
    <property type="match status" value="1"/>
</dbReference>
<evidence type="ECO:0000256" key="1">
    <source>
        <dbReference type="SAM" id="SignalP"/>
    </source>
</evidence>
<comment type="caution">
    <text evidence="4">The sequence shown here is derived from an EMBL/GenBank/DDBJ whole genome shotgun (WGS) entry which is preliminary data.</text>
</comment>
<dbReference type="PANTHER" id="PTHR30383">
    <property type="entry name" value="THIOESTERASE 1/PROTEASE 1/LYSOPHOSPHOLIPASE L1"/>
    <property type="match status" value="1"/>
</dbReference>
<dbReference type="InterPro" id="IPR051532">
    <property type="entry name" value="Ester_Hydrolysis_Enzymes"/>
</dbReference>
<dbReference type="EMBL" id="MEIV01000021">
    <property type="protein sequence ID" value="PIT64103.1"/>
    <property type="molecule type" value="Genomic_DNA"/>
</dbReference>
<dbReference type="Pfam" id="PF13472">
    <property type="entry name" value="Lipase_GDSL_2"/>
    <property type="match status" value="1"/>
</dbReference>
<dbReference type="CDD" id="cd01825">
    <property type="entry name" value="SGNH_hydrolase_peri1"/>
    <property type="match status" value="1"/>
</dbReference>
<dbReference type="Pfam" id="PF22753">
    <property type="entry name" value="Ape1_N"/>
    <property type="match status" value="1"/>
</dbReference>
<sequence>MYSKKHFVILSCCLSIMACSADPVPAKSARKQVSASSQNNHAAQIAQALKKKSINIVQIGDSHTAADYLTDAARVYLQQQLGNGGPGWAMPTQFTGLRLARFTYQNQGWQAISSRTDTSQNYALGGLVAVPSVGAVMTIKTRGEPEAEQTVTVTIRQGPNDENLTITDSNGKQIELGAQTKDNQWHFSQFNAHFPITVTAGMNFQTAIGGWWVRNPNRQGVVFSALGINGAQLTQWNRWNTQAWQQELNVIAPDLIILAYGTNEAFNGVETETVKQNLIETINRIRAASPNSAIMILGAPESLKSTAGSCGVRPENLTELQEMQKEVAQSQQVFFWDWQAVMGGECSMKPWINQGLARNDGVHFTSKGYQRLGQALGESILSMRQQR</sequence>
<dbReference type="Gene3D" id="3.40.50.1110">
    <property type="entry name" value="SGNH hydrolase"/>
    <property type="match status" value="1"/>
</dbReference>
<evidence type="ECO:0000313" key="4">
    <source>
        <dbReference type="EMBL" id="PIT64103.1"/>
    </source>
</evidence>
<accession>A0A2N9Y5Y0</accession>
<feature type="signal peptide" evidence="1">
    <location>
        <begin position="1"/>
        <end position="20"/>
    </location>
</feature>
<dbReference type="AlphaFoldDB" id="A0A2N9Y5Y0"/>
<dbReference type="PANTHER" id="PTHR30383:SF29">
    <property type="entry name" value="SGNH HYDROLASE-TYPE ESTERASE DOMAIN-CONTAINING PROTEIN"/>
    <property type="match status" value="1"/>
</dbReference>
<feature type="domain" description="Peptidoglycan O-acetylesterase N-terminal" evidence="3">
    <location>
        <begin position="84"/>
        <end position="197"/>
    </location>
</feature>
<evidence type="ECO:0000259" key="2">
    <source>
        <dbReference type="Pfam" id="PF13472"/>
    </source>
</evidence>
<dbReference type="InterPro" id="IPR036514">
    <property type="entry name" value="SGNH_hydro_sf"/>
</dbReference>
<organism evidence="4 5">
    <name type="scientific">Snodgrassella alvi</name>
    <dbReference type="NCBI Taxonomy" id="1196083"/>
    <lineage>
        <taxon>Bacteria</taxon>
        <taxon>Pseudomonadati</taxon>
        <taxon>Pseudomonadota</taxon>
        <taxon>Betaproteobacteria</taxon>
        <taxon>Neisseriales</taxon>
        <taxon>Neisseriaceae</taxon>
        <taxon>Snodgrassella</taxon>
    </lineage>
</organism>
<dbReference type="Gene3D" id="2.60.120.1360">
    <property type="match status" value="1"/>
</dbReference>
<evidence type="ECO:0000313" key="5">
    <source>
        <dbReference type="Proteomes" id="UP000231094"/>
    </source>
</evidence>
<evidence type="ECO:0000259" key="3">
    <source>
        <dbReference type="Pfam" id="PF22753"/>
    </source>
</evidence>
<dbReference type="Proteomes" id="UP000231094">
    <property type="component" value="Unassembled WGS sequence"/>
</dbReference>
<keyword evidence="1" id="KW-0732">Signal</keyword>
<name>A0A2N9Y5Y0_9NEIS</name>
<reference evidence="4 5" key="1">
    <citation type="journal article" date="2017" name="MBio">
        <title>Type VI secretion-mediated competition in the bee gut microbiome.</title>
        <authorList>
            <person name="Steele M.I."/>
            <person name="Kwong W.K."/>
            <person name="Powell J.E."/>
            <person name="Whiteley M."/>
            <person name="Moran N.A."/>
        </authorList>
    </citation>
    <scope>NUCLEOTIDE SEQUENCE [LARGE SCALE GENOMIC DNA]</scope>
    <source>
        <strain evidence="4 5">PEB0171</strain>
    </source>
</reference>
<feature type="chain" id="PRO_5014932287" evidence="1">
    <location>
        <begin position="21"/>
        <end position="387"/>
    </location>
</feature>